<sequence>MSWEKTYLRLRLEKQIAPHDTQIEVNQFVQGLTEIYGGLLEAAKARETGARAKLADFAVEYLNVARNVYQGGPSYKTIKDRVVKELGEVTAS</sequence>
<protein>
    <submittedName>
        <fullName evidence="1">Uncharacterized protein</fullName>
    </submittedName>
</protein>
<dbReference type="AlphaFoldDB" id="A0A1F6GBT1"/>
<dbReference type="EMBL" id="MFNE01000020">
    <property type="protein sequence ID" value="OGG95553.1"/>
    <property type="molecule type" value="Genomic_DNA"/>
</dbReference>
<evidence type="ECO:0000313" key="2">
    <source>
        <dbReference type="Proteomes" id="UP000178449"/>
    </source>
</evidence>
<accession>A0A1F6GBT1</accession>
<proteinExistence type="predicted"/>
<organism evidence="1 2">
    <name type="scientific">Candidatus Lambdaproteobacteria bacterium RIFOXYD2_FULL_50_16</name>
    <dbReference type="NCBI Taxonomy" id="1817772"/>
    <lineage>
        <taxon>Bacteria</taxon>
        <taxon>Pseudomonadati</taxon>
        <taxon>Pseudomonadota</taxon>
        <taxon>Candidatus Lambdaproteobacteria</taxon>
    </lineage>
</organism>
<name>A0A1F6GBT1_9PROT</name>
<evidence type="ECO:0000313" key="1">
    <source>
        <dbReference type="EMBL" id="OGG95553.1"/>
    </source>
</evidence>
<dbReference type="Proteomes" id="UP000178449">
    <property type="component" value="Unassembled WGS sequence"/>
</dbReference>
<gene>
    <name evidence="1" type="ORF">A2527_06915</name>
</gene>
<reference evidence="1 2" key="1">
    <citation type="journal article" date="2016" name="Nat. Commun.">
        <title>Thousands of microbial genomes shed light on interconnected biogeochemical processes in an aquifer system.</title>
        <authorList>
            <person name="Anantharaman K."/>
            <person name="Brown C.T."/>
            <person name="Hug L.A."/>
            <person name="Sharon I."/>
            <person name="Castelle C.J."/>
            <person name="Probst A.J."/>
            <person name="Thomas B.C."/>
            <person name="Singh A."/>
            <person name="Wilkins M.J."/>
            <person name="Karaoz U."/>
            <person name="Brodie E.L."/>
            <person name="Williams K.H."/>
            <person name="Hubbard S.S."/>
            <person name="Banfield J.F."/>
        </authorList>
    </citation>
    <scope>NUCLEOTIDE SEQUENCE [LARGE SCALE GENOMIC DNA]</scope>
</reference>
<comment type="caution">
    <text evidence="1">The sequence shown here is derived from an EMBL/GenBank/DDBJ whole genome shotgun (WGS) entry which is preliminary data.</text>
</comment>